<feature type="compositionally biased region" description="Polar residues" evidence="6">
    <location>
        <begin position="407"/>
        <end position="418"/>
    </location>
</feature>
<dbReference type="SUPFAM" id="SSF57667">
    <property type="entry name" value="beta-beta-alpha zinc fingers"/>
    <property type="match status" value="1"/>
</dbReference>
<feature type="compositionally biased region" description="Basic and acidic residues" evidence="6">
    <location>
        <begin position="199"/>
        <end position="216"/>
    </location>
</feature>
<keyword evidence="9" id="KW-1185">Reference proteome</keyword>
<proteinExistence type="predicted"/>
<dbReference type="GO" id="GO:0000981">
    <property type="term" value="F:DNA-binding transcription factor activity, RNA polymerase II-specific"/>
    <property type="evidence" value="ECO:0007669"/>
    <property type="project" value="TreeGrafter"/>
</dbReference>
<sequence length="418" mass="46289">MAIWKGSVRAVSIKDMKTNDVVYGGRSNFFPGSKSLGANNSNSSTSSHGSQNSGTSDSPISSPPSDDSCFSDDSDGDLDPDAGVYHPLDIINRSILDMTQADVAITYESDWWSLYKNDTLESEEDMLERLWSFYEATSVFGTNDLRCVYLSEKQVNSHPISNMDVDIPKETQRTHSFKTPYSYFGNLGGLGSAPSNRRSQHEGTLDIGLDKPTKTEEPHANVYAGALDFGLDKSPKTDHTPAFEALYPKVGIYEPTSELGNDDLKYAHMSEKQVDSHPKFNMDVDIPKETRGSCSFEALYPYSLDIGLDRPIKTEEPHERSVWTHIPAQAKTIVATAKIRQASQRRRSHPAKVVCKICHDDFTTTFALARHMASHTGQRAFPCTKEGCSSRFSTDSGRTRHERSPTLHKSQAAQIDSG</sequence>
<keyword evidence="4" id="KW-0862">Zinc</keyword>
<reference evidence="8 9" key="1">
    <citation type="journal article" date="2016" name="Mol. Biol. Evol.">
        <title>Comparative Genomics of Early-Diverging Mushroom-Forming Fungi Provides Insights into the Origins of Lignocellulose Decay Capabilities.</title>
        <authorList>
            <person name="Nagy L.G."/>
            <person name="Riley R."/>
            <person name="Tritt A."/>
            <person name="Adam C."/>
            <person name="Daum C."/>
            <person name="Floudas D."/>
            <person name="Sun H."/>
            <person name="Yadav J.S."/>
            <person name="Pangilinan J."/>
            <person name="Larsson K.H."/>
            <person name="Matsuura K."/>
            <person name="Barry K."/>
            <person name="Labutti K."/>
            <person name="Kuo R."/>
            <person name="Ohm R.A."/>
            <person name="Bhattacharya S.S."/>
            <person name="Shirouzu T."/>
            <person name="Yoshinaga Y."/>
            <person name="Martin F.M."/>
            <person name="Grigoriev I.V."/>
            <person name="Hibbett D.S."/>
        </authorList>
    </citation>
    <scope>NUCLEOTIDE SEQUENCE [LARGE SCALE GENOMIC DNA]</scope>
    <source>
        <strain evidence="8 9">CBS 109695</strain>
    </source>
</reference>
<dbReference type="GO" id="GO:0000785">
    <property type="term" value="C:chromatin"/>
    <property type="evidence" value="ECO:0007669"/>
    <property type="project" value="TreeGrafter"/>
</dbReference>
<dbReference type="GO" id="GO:0031519">
    <property type="term" value="C:PcG protein complex"/>
    <property type="evidence" value="ECO:0007669"/>
    <property type="project" value="TreeGrafter"/>
</dbReference>
<protein>
    <recommendedName>
        <fullName evidence="7">C2H2-type domain-containing protein</fullName>
    </recommendedName>
</protein>
<dbReference type="PROSITE" id="PS00028">
    <property type="entry name" value="ZINC_FINGER_C2H2_1"/>
    <property type="match status" value="1"/>
</dbReference>
<dbReference type="InterPro" id="IPR013087">
    <property type="entry name" value="Znf_C2H2_type"/>
</dbReference>
<evidence type="ECO:0000259" key="7">
    <source>
        <dbReference type="PROSITE" id="PS50157"/>
    </source>
</evidence>
<evidence type="ECO:0000256" key="6">
    <source>
        <dbReference type="SAM" id="MobiDB-lite"/>
    </source>
</evidence>
<feature type="region of interest" description="Disordered" evidence="6">
    <location>
        <begin position="34"/>
        <end position="76"/>
    </location>
</feature>
<feature type="domain" description="C2H2-type" evidence="7">
    <location>
        <begin position="353"/>
        <end position="380"/>
    </location>
</feature>
<name>A0A166P5U0_9AGAM</name>
<evidence type="ECO:0000256" key="4">
    <source>
        <dbReference type="ARBA" id="ARBA00022833"/>
    </source>
</evidence>
<keyword evidence="3 5" id="KW-0863">Zinc-finger</keyword>
<dbReference type="GO" id="GO:0000978">
    <property type="term" value="F:RNA polymerase II cis-regulatory region sequence-specific DNA binding"/>
    <property type="evidence" value="ECO:0007669"/>
    <property type="project" value="TreeGrafter"/>
</dbReference>
<feature type="domain" description="C2H2-type" evidence="7">
    <location>
        <begin position="381"/>
        <end position="413"/>
    </location>
</feature>
<dbReference type="InterPro" id="IPR036236">
    <property type="entry name" value="Znf_C2H2_sf"/>
</dbReference>
<evidence type="ECO:0000256" key="2">
    <source>
        <dbReference type="ARBA" id="ARBA00022737"/>
    </source>
</evidence>
<gene>
    <name evidence="8" type="ORF">FIBSPDRAFT_950155</name>
</gene>
<evidence type="ECO:0000313" key="9">
    <source>
        <dbReference type="Proteomes" id="UP000076532"/>
    </source>
</evidence>
<evidence type="ECO:0000256" key="3">
    <source>
        <dbReference type="ARBA" id="ARBA00022771"/>
    </source>
</evidence>
<dbReference type="OrthoDB" id="3437960at2759"/>
<feature type="region of interest" description="Disordered" evidence="6">
    <location>
        <begin position="389"/>
        <end position="418"/>
    </location>
</feature>
<keyword evidence="1" id="KW-0479">Metal-binding</keyword>
<feature type="region of interest" description="Disordered" evidence="6">
    <location>
        <begin position="192"/>
        <end position="216"/>
    </location>
</feature>
<dbReference type="GO" id="GO:0005667">
    <property type="term" value="C:transcription regulator complex"/>
    <property type="evidence" value="ECO:0007669"/>
    <property type="project" value="TreeGrafter"/>
</dbReference>
<dbReference type="Proteomes" id="UP000076532">
    <property type="component" value="Unassembled WGS sequence"/>
</dbReference>
<dbReference type="PANTHER" id="PTHR14003:SF19">
    <property type="entry name" value="YY2 TRANSCRIPTION FACTOR"/>
    <property type="match status" value="1"/>
</dbReference>
<organism evidence="8 9">
    <name type="scientific">Athelia psychrophila</name>
    <dbReference type="NCBI Taxonomy" id="1759441"/>
    <lineage>
        <taxon>Eukaryota</taxon>
        <taxon>Fungi</taxon>
        <taxon>Dikarya</taxon>
        <taxon>Basidiomycota</taxon>
        <taxon>Agaricomycotina</taxon>
        <taxon>Agaricomycetes</taxon>
        <taxon>Agaricomycetidae</taxon>
        <taxon>Atheliales</taxon>
        <taxon>Atheliaceae</taxon>
        <taxon>Athelia</taxon>
    </lineage>
</organism>
<evidence type="ECO:0000256" key="1">
    <source>
        <dbReference type="ARBA" id="ARBA00022723"/>
    </source>
</evidence>
<accession>A0A166P5U0</accession>
<dbReference type="SMART" id="SM00355">
    <property type="entry name" value="ZnF_C2H2"/>
    <property type="match status" value="2"/>
</dbReference>
<dbReference type="STRING" id="436010.A0A166P5U0"/>
<dbReference type="AlphaFoldDB" id="A0A166P5U0"/>
<evidence type="ECO:0000313" key="8">
    <source>
        <dbReference type="EMBL" id="KZP25740.1"/>
    </source>
</evidence>
<dbReference type="Gene3D" id="3.30.160.60">
    <property type="entry name" value="Classic Zinc Finger"/>
    <property type="match status" value="1"/>
</dbReference>
<keyword evidence="2" id="KW-0677">Repeat</keyword>
<evidence type="ECO:0000256" key="5">
    <source>
        <dbReference type="PROSITE-ProRule" id="PRU00042"/>
    </source>
</evidence>
<dbReference type="PROSITE" id="PS50157">
    <property type="entry name" value="ZINC_FINGER_C2H2_2"/>
    <property type="match status" value="2"/>
</dbReference>
<dbReference type="EMBL" id="KV417519">
    <property type="protein sequence ID" value="KZP25740.1"/>
    <property type="molecule type" value="Genomic_DNA"/>
</dbReference>
<dbReference type="GO" id="GO:0008270">
    <property type="term" value="F:zinc ion binding"/>
    <property type="evidence" value="ECO:0007669"/>
    <property type="project" value="UniProtKB-KW"/>
</dbReference>
<dbReference type="PANTHER" id="PTHR14003">
    <property type="entry name" value="TRANSCRIPTIONAL REPRESSOR PROTEIN YY"/>
    <property type="match status" value="1"/>
</dbReference>
<feature type="compositionally biased region" description="Low complexity" evidence="6">
    <location>
        <begin position="35"/>
        <end position="68"/>
    </location>
</feature>